<dbReference type="AlphaFoldDB" id="A0A239HM60"/>
<dbReference type="RefSeq" id="WP_089320080.1">
    <property type="nucleotide sequence ID" value="NZ_FZOQ01000014.1"/>
</dbReference>
<feature type="coiled-coil region" evidence="1">
    <location>
        <begin position="3"/>
        <end position="30"/>
    </location>
</feature>
<keyword evidence="3" id="KW-1185">Reference proteome</keyword>
<evidence type="ECO:0000256" key="1">
    <source>
        <dbReference type="SAM" id="Coils"/>
    </source>
</evidence>
<gene>
    <name evidence="2" type="ORF">SAMN06296052_11437</name>
</gene>
<dbReference type="EMBL" id="FZOQ01000014">
    <property type="protein sequence ID" value="SNS81933.1"/>
    <property type="molecule type" value="Genomic_DNA"/>
</dbReference>
<proteinExistence type="predicted"/>
<keyword evidence="1" id="KW-0175">Coiled coil</keyword>
<sequence>MSDQELHKKLEHATRKMREAQKEYFRIRSQQFLQLSKQWEREVDKILQELENSKHGRQMSLL</sequence>
<organism evidence="2 3">
    <name type="scientific">Pontibacter ummariensis</name>
    <dbReference type="NCBI Taxonomy" id="1610492"/>
    <lineage>
        <taxon>Bacteria</taxon>
        <taxon>Pseudomonadati</taxon>
        <taxon>Bacteroidota</taxon>
        <taxon>Cytophagia</taxon>
        <taxon>Cytophagales</taxon>
        <taxon>Hymenobacteraceae</taxon>
        <taxon>Pontibacter</taxon>
    </lineage>
</organism>
<evidence type="ECO:0000313" key="3">
    <source>
        <dbReference type="Proteomes" id="UP000198432"/>
    </source>
</evidence>
<reference evidence="3" key="1">
    <citation type="submission" date="2017-06" db="EMBL/GenBank/DDBJ databases">
        <authorList>
            <person name="Varghese N."/>
            <person name="Submissions S."/>
        </authorList>
    </citation>
    <scope>NUCLEOTIDE SEQUENCE [LARGE SCALE GENOMIC DNA]</scope>
    <source>
        <strain evidence="3">NKM1</strain>
    </source>
</reference>
<name>A0A239HM60_9BACT</name>
<accession>A0A239HM60</accession>
<dbReference type="Proteomes" id="UP000198432">
    <property type="component" value="Unassembled WGS sequence"/>
</dbReference>
<evidence type="ECO:0000313" key="2">
    <source>
        <dbReference type="EMBL" id="SNS81933.1"/>
    </source>
</evidence>
<protein>
    <submittedName>
        <fullName evidence="2">Uncharacterized protein</fullName>
    </submittedName>
</protein>